<organism evidence="3 4">
    <name type="scientific">Rarobacter incanus</name>
    <dbReference type="NCBI Taxonomy" id="153494"/>
    <lineage>
        <taxon>Bacteria</taxon>
        <taxon>Bacillati</taxon>
        <taxon>Actinomycetota</taxon>
        <taxon>Actinomycetes</taxon>
        <taxon>Micrococcales</taxon>
        <taxon>Rarobacteraceae</taxon>
        <taxon>Rarobacter</taxon>
    </lineage>
</organism>
<dbReference type="CDD" id="cd00090">
    <property type="entry name" value="HTH_ARSR"/>
    <property type="match status" value="1"/>
</dbReference>
<dbReference type="OrthoDB" id="7945987at2"/>
<proteinExistence type="predicted"/>
<evidence type="ECO:0000313" key="4">
    <source>
        <dbReference type="Proteomes" id="UP000316181"/>
    </source>
</evidence>
<protein>
    <submittedName>
        <fullName evidence="3">Helix-turn-helix protein</fullName>
    </submittedName>
</protein>
<dbReference type="EMBL" id="VFNV01000001">
    <property type="protein sequence ID" value="TQK76750.1"/>
    <property type="molecule type" value="Genomic_DNA"/>
</dbReference>
<keyword evidence="4" id="KW-1185">Reference proteome</keyword>
<accession>A0A542SQ56</accession>
<gene>
    <name evidence="3" type="ORF">FB389_1440</name>
</gene>
<reference evidence="3 4" key="1">
    <citation type="submission" date="2019-06" db="EMBL/GenBank/DDBJ databases">
        <title>Sequencing the genomes of 1000 actinobacteria strains.</title>
        <authorList>
            <person name="Klenk H.-P."/>
        </authorList>
    </citation>
    <scope>NUCLEOTIDE SEQUENCE [LARGE SCALE GENOMIC DNA]</scope>
    <source>
        <strain evidence="3 4">DSM 10596</strain>
    </source>
</reference>
<name>A0A542SQ56_9MICO</name>
<evidence type="ECO:0000313" key="3">
    <source>
        <dbReference type="EMBL" id="TQK76750.1"/>
    </source>
</evidence>
<dbReference type="Proteomes" id="UP000316181">
    <property type="component" value="Unassembled WGS sequence"/>
</dbReference>
<dbReference type="RefSeq" id="WP_142112244.1">
    <property type="nucleotide sequence ID" value="NZ_BAAATB010000010.1"/>
</dbReference>
<dbReference type="InterPro" id="IPR036388">
    <property type="entry name" value="WH-like_DNA-bd_sf"/>
</dbReference>
<feature type="compositionally biased region" description="Low complexity" evidence="1">
    <location>
        <begin position="23"/>
        <end position="37"/>
    </location>
</feature>
<dbReference type="AlphaFoldDB" id="A0A542SQ56"/>
<dbReference type="Pfam" id="PF12840">
    <property type="entry name" value="HTH_20"/>
    <property type="match status" value="1"/>
</dbReference>
<evidence type="ECO:0000259" key="2">
    <source>
        <dbReference type="SMART" id="SM00418"/>
    </source>
</evidence>
<dbReference type="Gene3D" id="1.10.10.10">
    <property type="entry name" value="Winged helix-like DNA-binding domain superfamily/Winged helix DNA-binding domain"/>
    <property type="match status" value="1"/>
</dbReference>
<dbReference type="InterPro" id="IPR036390">
    <property type="entry name" value="WH_DNA-bd_sf"/>
</dbReference>
<dbReference type="GO" id="GO:0003700">
    <property type="term" value="F:DNA-binding transcription factor activity"/>
    <property type="evidence" value="ECO:0007669"/>
    <property type="project" value="InterPro"/>
</dbReference>
<dbReference type="SUPFAM" id="SSF46785">
    <property type="entry name" value="Winged helix' DNA-binding domain"/>
    <property type="match status" value="1"/>
</dbReference>
<dbReference type="InterPro" id="IPR011991">
    <property type="entry name" value="ArsR-like_HTH"/>
</dbReference>
<dbReference type="InterPro" id="IPR001845">
    <property type="entry name" value="HTH_ArsR_DNA-bd_dom"/>
</dbReference>
<feature type="region of interest" description="Disordered" evidence="1">
    <location>
        <begin position="1"/>
        <end position="37"/>
    </location>
</feature>
<comment type="caution">
    <text evidence="3">The sequence shown here is derived from an EMBL/GenBank/DDBJ whole genome shotgun (WGS) entry which is preliminary data.</text>
</comment>
<dbReference type="SMART" id="SM00418">
    <property type="entry name" value="HTH_ARSR"/>
    <property type="match status" value="1"/>
</dbReference>
<evidence type="ECO:0000256" key="1">
    <source>
        <dbReference type="SAM" id="MobiDB-lite"/>
    </source>
</evidence>
<feature type="domain" description="HTH arsR-type" evidence="2">
    <location>
        <begin position="42"/>
        <end position="133"/>
    </location>
</feature>
<sequence length="196" mass="21058">MTQSQPADPSPTGDEATGDEATDTAAAAADTENAETAAAAQARARALSSPIRLRIIRLCRFEARTNKELALLLGLNPGTVLHHVRTLVKTGFLAAGPERTGTQGAREVPYRSTGLAWQRPTAAVSHVLIETFLQQVRGLAPEDLHVAWLGLQLSDAHRAELEARLYALINEFRDRGPDPDGKPLSIFTAIHPDAEA</sequence>